<keyword evidence="2" id="KW-0472">Membrane</keyword>
<keyword evidence="1" id="KW-0175">Coiled coil</keyword>
<dbReference type="PANTHER" id="PTHR40278">
    <property type="entry name" value="DNA UTILIZATION PROTEIN HOFN"/>
    <property type="match status" value="1"/>
</dbReference>
<feature type="transmembrane region" description="Helical" evidence="2">
    <location>
        <begin position="21"/>
        <end position="42"/>
    </location>
</feature>
<accession>B3TAD9</accession>
<keyword evidence="2" id="KW-0812">Transmembrane</keyword>
<dbReference type="EMBL" id="EU016653">
    <property type="protein sequence ID" value="ABZ09548.1"/>
    <property type="molecule type" value="Genomic_DNA"/>
</dbReference>
<keyword evidence="2" id="KW-1133">Transmembrane helix</keyword>
<organism evidence="3">
    <name type="scientific">uncultured marine crenarchaeote HF4000_APKG8D22</name>
    <dbReference type="NCBI Taxonomy" id="455603"/>
    <lineage>
        <taxon>Archaea</taxon>
        <taxon>Nitrososphaerota</taxon>
        <taxon>Nitrososphaeria</taxon>
        <taxon>Nitrosopumilales</taxon>
        <taxon>environmental samples</taxon>
    </lineage>
</organism>
<reference evidence="3" key="1">
    <citation type="journal article" date="2008" name="ISME J.">
        <title>Genomic patterns of recombination, clonal divergence and environment in marine microbial populations.</title>
        <authorList>
            <person name="Konstantinidis K.T."/>
            <person name="Delong E.F."/>
        </authorList>
    </citation>
    <scope>NUCLEOTIDE SEQUENCE</scope>
</reference>
<gene>
    <name evidence="3" type="ORF">ALOHA_HF4000APKG8D22ctg16g4</name>
</gene>
<evidence type="ECO:0000313" key="3">
    <source>
        <dbReference type="EMBL" id="ABZ09548.1"/>
    </source>
</evidence>
<dbReference type="PANTHER" id="PTHR40278:SF1">
    <property type="entry name" value="DNA UTILIZATION PROTEIN HOFN"/>
    <property type="match status" value="1"/>
</dbReference>
<evidence type="ECO:0000256" key="2">
    <source>
        <dbReference type="SAM" id="Phobius"/>
    </source>
</evidence>
<name>B3TAD9_9ARCH</name>
<sequence length="221" mass="25757">MIRINLHDYHDELRKIEIQKRVVKSLAVVVVAIFFIMVSWLIEQARLDSIKSETRKLESQVAALKSQVEKVKKMEGKQRRLETIISGIERLREKQLPASTIIGDLNLILPEDLWLSGIAQRDLDYLKRKVKNFPTIMFGDPGKKKKKKRRKKKKGMVTKEFVEVKGFALTEDGATEYLKRLQKIPYYKTAFLYKLSQTYIGGQAVQKFIIYCYMPEDKKSA</sequence>
<dbReference type="InterPro" id="IPR052534">
    <property type="entry name" value="Extracell_DNA_Util/SecSys_Comp"/>
</dbReference>
<proteinExistence type="predicted"/>
<evidence type="ECO:0000256" key="1">
    <source>
        <dbReference type="SAM" id="Coils"/>
    </source>
</evidence>
<protein>
    <submittedName>
        <fullName evidence="3">Putative Fimbrial assembly protein (PilN)</fullName>
    </submittedName>
</protein>
<feature type="coiled-coil region" evidence="1">
    <location>
        <begin position="47"/>
        <end position="74"/>
    </location>
</feature>
<dbReference type="AlphaFoldDB" id="B3TAD9"/>